<protein>
    <submittedName>
        <fullName evidence="6">Retrotransposon protein, putative, ty1-copia subclass</fullName>
    </submittedName>
</protein>
<dbReference type="Proteomes" id="UP001151760">
    <property type="component" value="Unassembled WGS sequence"/>
</dbReference>
<dbReference type="Gene3D" id="3.30.420.10">
    <property type="entry name" value="Ribonuclease H-like superfamily/Ribonuclease H"/>
    <property type="match status" value="1"/>
</dbReference>
<dbReference type="SUPFAM" id="SSF53098">
    <property type="entry name" value="Ribonuclease H-like"/>
    <property type="match status" value="1"/>
</dbReference>
<dbReference type="InterPro" id="IPR043502">
    <property type="entry name" value="DNA/RNA_pol_sf"/>
</dbReference>
<dbReference type="Pfam" id="PF13976">
    <property type="entry name" value="gag_pre-integrs"/>
    <property type="match status" value="1"/>
</dbReference>
<dbReference type="Pfam" id="PF00665">
    <property type="entry name" value="rve"/>
    <property type="match status" value="1"/>
</dbReference>
<feature type="region of interest" description="Disordered" evidence="4">
    <location>
        <begin position="1136"/>
        <end position="1186"/>
    </location>
</feature>
<dbReference type="InterPro" id="IPR039537">
    <property type="entry name" value="Retrotran_Ty1/copia-like"/>
</dbReference>
<feature type="coiled-coil region" evidence="3">
    <location>
        <begin position="515"/>
        <end position="542"/>
    </location>
</feature>
<keyword evidence="2" id="KW-0378">Hydrolase</keyword>
<dbReference type="InterPro" id="IPR001584">
    <property type="entry name" value="Integrase_cat-core"/>
</dbReference>
<dbReference type="InterPro" id="IPR036397">
    <property type="entry name" value="RNaseH_sf"/>
</dbReference>
<evidence type="ECO:0000313" key="6">
    <source>
        <dbReference type="EMBL" id="GJT69689.1"/>
    </source>
</evidence>
<organism evidence="6 7">
    <name type="scientific">Tanacetum coccineum</name>
    <dbReference type="NCBI Taxonomy" id="301880"/>
    <lineage>
        <taxon>Eukaryota</taxon>
        <taxon>Viridiplantae</taxon>
        <taxon>Streptophyta</taxon>
        <taxon>Embryophyta</taxon>
        <taxon>Tracheophyta</taxon>
        <taxon>Spermatophyta</taxon>
        <taxon>Magnoliopsida</taxon>
        <taxon>eudicotyledons</taxon>
        <taxon>Gunneridae</taxon>
        <taxon>Pentapetalae</taxon>
        <taxon>asterids</taxon>
        <taxon>campanulids</taxon>
        <taxon>Asterales</taxon>
        <taxon>Asteraceae</taxon>
        <taxon>Asteroideae</taxon>
        <taxon>Anthemideae</taxon>
        <taxon>Anthemidinae</taxon>
        <taxon>Tanacetum</taxon>
    </lineage>
</organism>
<feature type="domain" description="Integrase catalytic" evidence="5">
    <location>
        <begin position="882"/>
        <end position="1046"/>
    </location>
</feature>
<dbReference type="SUPFAM" id="SSF56672">
    <property type="entry name" value="DNA/RNA polymerases"/>
    <property type="match status" value="1"/>
</dbReference>
<gene>
    <name evidence="6" type="ORF">Tco_1028975</name>
</gene>
<dbReference type="PROSITE" id="PS50994">
    <property type="entry name" value="INTEGRASE"/>
    <property type="match status" value="1"/>
</dbReference>
<accession>A0ABQ5G2L6</accession>
<evidence type="ECO:0000259" key="5">
    <source>
        <dbReference type="PROSITE" id="PS50994"/>
    </source>
</evidence>
<keyword evidence="1" id="KW-0479">Metal-binding</keyword>
<dbReference type="InterPro" id="IPR012337">
    <property type="entry name" value="RNaseH-like_sf"/>
</dbReference>
<evidence type="ECO:0000256" key="2">
    <source>
        <dbReference type="ARBA" id="ARBA00022801"/>
    </source>
</evidence>
<dbReference type="PANTHER" id="PTHR42648:SF32">
    <property type="entry name" value="RIBONUCLEASE H-LIKE DOMAIN, GAG-PRE-INTEGRASE DOMAIN PROTEIN-RELATED"/>
    <property type="match status" value="1"/>
</dbReference>
<reference evidence="6" key="2">
    <citation type="submission" date="2022-01" db="EMBL/GenBank/DDBJ databases">
        <authorList>
            <person name="Yamashiro T."/>
            <person name="Shiraishi A."/>
            <person name="Satake H."/>
            <person name="Nakayama K."/>
        </authorList>
    </citation>
    <scope>NUCLEOTIDE SEQUENCE</scope>
</reference>
<dbReference type="CDD" id="cd09272">
    <property type="entry name" value="RNase_HI_RT_Ty1"/>
    <property type="match status" value="1"/>
</dbReference>
<dbReference type="InterPro" id="IPR025724">
    <property type="entry name" value="GAG-pre-integrase_dom"/>
</dbReference>
<keyword evidence="3" id="KW-0175">Coiled coil</keyword>
<comment type="caution">
    <text evidence="6">The sequence shown here is derived from an EMBL/GenBank/DDBJ whole genome shotgun (WGS) entry which is preliminary data.</text>
</comment>
<name>A0ABQ5G2L6_9ASTR</name>
<feature type="compositionally biased region" description="Acidic residues" evidence="4">
    <location>
        <begin position="1160"/>
        <end position="1172"/>
    </location>
</feature>
<feature type="compositionally biased region" description="Basic and acidic residues" evidence="4">
    <location>
        <begin position="1141"/>
        <end position="1159"/>
    </location>
</feature>
<evidence type="ECO:0000313" key="7">
    <source>
        <dbReference type="Proteomes" id="UP001151760"/>
    </source>
</evidence>
<sequence length="1749" mass="198122">MTTLAEFMIIAGADNRPPMLEKSLYDSWKSRMEHYMENRENGRMILSLVQNGPLIWPTVTEEDGTTRTKTYTELSATEKIQADCDCKAVNIVLQGLLPDVYAIVDHHKVAKDISNSSAALTVGIKRLHDVLEVTATKISLLEKMDQDSVHMVAASKVPMLKPGEYELWRMRIEQYIQMVDYSLWEVIENGNVPPITKLVEGVETIIAPATAEEKAQKRLDLKARSTLLMGIPNEHQLKFNSIKDAKSLLQAVEKRFGGNAATKKTQRNILKQQYENFTASSSEVTSSTNGAINTTHGVTTASTQATAVNSTIIDNLSDAIICAFFASQPNSPQLNNEDLQQIHPDDLEEMDLRWQMDMLTMRARRFLKKTGRKFSVNGLQENRNGENTRRDVPVETTTSNALISCDGLGGYDWSDQAEEGPTNFALMAYSSISSNSEVSTDSNCSSSCLKNVKILKEQNEQLLKDLRASKVNVITYKTSLESVEARLLVYKKNESVYEEDIKVLKREIYLREVAITELRRKLELAQKQKDEIQLTIENFKNSSKNLSKLLDCQIVDKCKTGLGYNAVSPPYTGNFMPPKPDLSFFGLEEFVNEPIVSEPTVKKLVVESSEAKASVDKSKAVRKNNGALIIKDWVSDSEEEGVPQAKIEKKTVKPSFAKIEFVKSKEPVNTAQPKTTVNSARPTTNIFNKAHSTVRRPINNKTSTKNSNFNQRVNTVKDKNLNTARPKAVVNTARLKAVLNDVKGNKDKGVIDSGCSRHMTGYMSYLTDFEEIDEGYVAFGGNPKGGKITGRVPRKDNMYSIDLKNIIPKGGLTCLFAKVTFDESNLWHRMLGHINFKTMNKLVKGNLVRGLPSKLFENNQTCVSCQNGKQHRASCKSKTVSSISQPLHTLHMDLFGPTFLKSLMKKMYYLVVTDDYSRFTWVFFLATKDETSGIFKSFITGVENLIDQRVKVIRCDNETKFKNKEMNQFCETKGIKREFSVARTPQQNEVAERKIRTLAARTMLVDSKLPTTFWAEAVNTACYVQNRVLVTKPHNKIPYELFLGKFDGKADEGFFIGYSIKRSGPNWLFDIDALTKSMNYKPVIAGNQSNGNAGLKAWDDAGKARMETVPGKDYILLPMWTDNLLFVQSSKCSPDVGFKPSGDDEKKIIEEPRKKGDDPCKEDEGDDQEQDDNVNNTNNVNAASINEVNAVSGKASIELPDDPDMPELKDIVYLDDDEDVGAEADMNNLDTFMSISPIPTTKVHKDHPVEQVIRDLNLAPQTRRMTKKLEEHGLFKSVQQRTNHKDFQNCLFACFLSQEEPKKVIHALKDPRWIEAMQEELQFNLQEVWTLMDLPNEKRAIGTKWVFRNKKDERGIVIKNKARLVAQGYTQEEGIDYYEVFSLVARIKAIRLLLAYASFKDFVVYQMDVKSAFLYAPKAWYETLSTYLLDNGFQRGTIDKTLFIRRDKGDILLVRVYVDDIIFGSTKKSLCTEFEKMMHKKFQISSMGELTFFLGLQVKQKEDGIFISQEKYVTEILKKFGFTDVKTASILMETQKPLLKNEDGEEVDVHLYRSMIGSLMYLTSSRPNIMFAVCACARYQVNPKVSHLHAVKRILRYLKGQPKLGLWYPKDLPFDLVAYTDSDYARASLDRKSTIGGCQFLGCRLILWQCKKQTMVANSTTEAEYVAASGCCGQMLWIQNQLLDFGYNFMHTKIYIDNNSTICIVKNPVFHSKTKHIEIRHHFIRDSNEKKLIQMIKIHTDKNVADLLT</sequence>
<dbReference type="Pfam" id="PF07727">
    <property type="entry name" value="RVT_2"/>
    <property type="match status" value="1"/>
</dbReference>
<dbReference type="PANTHER" id="PTHR42648">
    <property type="entry name" value="TRANSPOSASE, PUTATIVE-RELATED"/>
    <property type="match status" value="1"/>
</dbReference>
<evidence type="ECO:0000256" key="4">
    <source>
        <dbReference type="SAM" id="MobiDB-lite"/>
    </source>
</evidence>
<reference evidence="6" key="1">
    <citation type="journal article" date="2022" name="Int. J. Mol. Sci.">
        <title>Draft Genome of Tanacetum Coccineum: Genomic Comparison of Closely Related Tanacetum-Family Plants.</title>
        <authorList>
            <person name="Yamashiro T."/>
            <person name="Shiraishi A."/>
            <person name="Nakayama K."/>
            <person name="Satake H."/>
        </authorList>
    </citation>
    <scope>NUCLEOTIDE SEQUENCE</scope>
</reference>
<dbReference type="InterPro" id="IPR013103">
    <property type="entry name" value="RVT_2"/>
</dbReference>
<keyword evidence="7" id="KW-1185">Reference proteome</keyword>
<evidence type="ECO:0000256" key="1">
    <source>
        <dbReference type="ARBA" id="ARBA00022723"/>
    </source>
</evidence>
<dbReference type="EMBL" id="BQNB010018011">
    <property type="protein sequence ID" value="GJT69689.1"/>
    <property type="molecule type" value="Genomic_DNA"/>
</dbReference>
<proteinExistence type="predicted"/>
<evidence type="ECO:0000256" key="3">
    <source>
        <dbReference type="SAM" id="Coils"/>
    </source>
</evidence>